<evidence type="ECO:0000313" key="2">
    <source>
        <dbReference type="EMBL" id="ROL55341.1"/>
    </source>
</evidence>
<evidence type="ECO:0000256" key="1">
    <source>
        <dbReference type="SAM" id="MobiDB-lite"/>
    </source>
</evidence>
<sequence length="119" mass="13646">MFRSRTADPEASARYLPEGYTLILWSSHTSVRGTHLGSGEIPKPTHRTQDPDISDSEEEEGVPRYWLRIPMEKPRAGSYSPVPHVTPDFQNRSEQNETHLGEMIKAEPEQDRESVRDEE</sequence>
<name>A0A3N0ZAD7_ANAGA</name>
<proteinExistence type="predicted"/>
<reference evidence="2 3" key="1">
    <citation type="submission" date="2018-10" db="EMBL/GenBank/DDBJ databases">
        <title>Genome assembly for a Yunnan-Guizhou Plateau 3E fish, Anabarilius grahami (Regan), and its evolutionary and genetic applications.</title>
        <authorList>
            <person name="Jiang W."/>
        </authorList>
    </citation>
    <scope>NUCLEOTIDE SEQUENCE [LARGE SCALE GENOMIC DNA]</scope>
    <source>
        <strain evidence="2">AG-KIZ</strain>
        <tissue evidence="2">Muscle</tissue>
    </source>
</reference>
<dbReference type="EMBL" id="RJVU01001088">
    <property type="protein sequence ID" value="ROL55341.1"/>
    <property type="molecule type" value="Genomic_DNA"/>
</dbReference>
<evidence type="ECO:0000313" key="3">
    <source>
        <dbReference type="Proteomes" id="UP000281406"/>
    </source>
</evidence>
<dbReference type="AlphaFoldDB" id="A0A3N0ZAD7"/>
<dbReference type="OrthoDB" id="4369127at2759"/>
<comment type="caution">
    <text evidence="2">The sequence shown here is derived from an EMBL/GenBank/DDBJ whole genome shotgun (WGS) entry which is preliminary data.</text>
</comment>
<dbReference type="Proteomes" id="UP000281406">
    <property type="component" value="Unassembled WGS sequence"/>
</dbReference>
<gene>
    <name evidence="2" type="ORF">DPX16_22817</name>
</gene>
<keyword evidence="3" id="KW-1185">Reference proteome</keyword>
<feature type="region of interest" description="Disordered" evidence="1">
    <location>
        <begin position="31"/>
        <end position="119"/>
    </location>
</feature>
<feature type="compositionally biased region" description="Basic and acidic residues" evidence="1">
    <location>
        <begin position="94"/>
        <end position="119"/>
    </location>
</feature>
<organism evidence="2 3">
    <name type="scientific">Anabarilius grahami</name>
    <name type="common">Kanglang fish</name>
    <name type="synonym">Barilius grahami</name>
    <dbReference type="NCBI Taxonomy" id="495550"/>
    <lineage>
        <taxon>Eukaryota</taxon>
        <taxon>Metazoa</taxon>
        <taxon>Chordata</taxon>
        <taxon>Craniata</taxon>
        <taxon>Vertebrata</taxon>
        <taxon>Euteleostomi</taxon>
        <taxon>Actinopterygii</taxon>
        <taxon>Neopterygii</taxon>
        <taxon>Teleostei</taxon>
        <taxon>Ostariophysi</taxon>
        <taxon>Cypriniformes</taxon>
        <taxon>Xenocyprididae</taxon>
        <taxon>Xenocypridinae</taxon>
        <taxon>Xenocypridinae incertae sedis</taxon>
        <taxon>Anabarilius</taxon>
    </lineage>
</organism>
<accession>A0A3N0ZAD7</accession>
<protein>
    <submittedName>
        <fullName evidence="2">Uncharacterized protein</fullName>
    </submittedName>
</protein>